<evidence type="ECO:0000259" key="2">
    <source>
        <dbReference type="Pfam" id="PF14258"/>
    </source>
</evidence>
<dbReference type="RefSeq" id="WP_377767796.1">
    <property type="nucleotide sequence ID" value="NZ_JBHULB010000076.1"/>
</dbReference>
<keyword evidence="1" id="KW-1133">Transmembrane helix</keyword>
<dbReference type="InterPro" id="IPR025646">
    <property type="entry name" value="DUF4350"/>
</dbReference>
<keyword evidence="1" id="KW-0472">Membrane</keyword>
<reference evidence="4" key="1">
    <citation type="journal article" date="2019" name="Int. J. Syst. Evol. Microbiol.">
        <title>The Global Catalogue of Microorganisms (GCM) 10K type strain sequencing project: providing services to taxonomists for standard genome sequencing and annotation.</title>
        <authorList>
            <consortium name="The Broad Institute Genomics Platform"/>
            <consortium name="The Broad Institute Genome Sequencing Center for Infectious Disease"/>
            <person name="Wu L."/>
            <person name="Ma J."/>
        </authorList>
    </citation>
    <scope>NUCLEOTIDE SEQUENCE [LARGE SCALE GENOMIC DNA]</scope>
    <source>
        <strain evidence="4">KCTC 52368</strain>
    </source>
</reference>
<feature type="domain" description="DUF4350" evidence="2">
    <location>
        <begin position="25"/>
        <end position="222"/>
    </location>
</feature>
<accession>A0ABW5MZD9</accession>
<organism evidence="3 4">
    <name type="scientific">Croceitalea marina</name>
    <dbReference type="NCBI Taxonomy" id="1775166"/>
    <lineage>
        <taxon>Bacteria</taxon>
        <taxon>Pseudomonadati</taxon>
        <taxon>Bacteroidota</taxon>
        <taxon>Flavobacteriia</taxon>
        <taxon>Flavobacteriales</taxon>
        <taxon>Flavobacteriaceae</taxon>
        <taxon>Croceitalea</taxon>
    </lineage>
</organism>
<evidence type="ECO:0000313" key="4">
    <source>
        <dbReference type="Proteomes" id="UP001597526"/>
    </source>
</evidence>
<dbReference type="Pfam" id="PF14258">
    <property type="entry name" value="DUF4350"/>
    <property type="match status" value="1"/>
</dbReference>
<dbReference type="EMBL" id="JBHULB010000076">
    <property type="protein sequence ID" value="MFD2588269.1"/>
    <property type="molecule type" value="Genomic_DNA"/>
</dbReference>
<gene>
    <name evidence="3" type="ORF">ACFSQJ_15115</name>
</gene>
<protein>
    <submittedName>
        <fullName evidence="3">DUF4350 domain-containing protein</fullName>
    </submittedName>
</protein>
<name>A0ABW5MZD9_9FLAO</name>
<comment type="caution">
    <text evidence="3">The sequence shown here is derived from an EMBL/GenBank/DDBJ whole genome shotgun (WGS) entry which is preliminary data.</text>
</comment>
<keyword evidence="4" id="KW-1185">Reference proteome</keyword>
<evidence type="ECO:0000256" key="1">
    <source>
        <dbReference type="SAM" id="Phobius"/>
    </source>
</evidence>
<proteinExistence type="predicted"/>
<dbReference type="Proteomes" id="UP001597526">
    <property type="component" value="Unassembled WGS sequence"/>
</dbReference>
<sequence>MVLVSIIVTEVVRPKPINWRPSYTSQSKIPFGCYILYNELPRLFANSEVETVKESIYDFMIKRDMTIKSNYLLINNNIQLDKQETNRLLDYVQKGNDVFIAASSVSYFLKDTLNIELNTAYSFKEDTVIVSLSHKKLNHSKFNFSRGASKAYFTSIDTANTKVLGHLEFVEENGITSNKKEIITVPNFVKTQFGEGSFFIHTTPEAYSNYYLLKDNKDYVANTFSYLDDSPLYWDDYKKSGRVVIDSPMRFVLNQTALKWAYYLTMVGLLLFVIFKAKREQRIIPVIKPLENSSVEFARTVGILYHQNKDYTNLIQKKLNYFLANLRNRYFIDTSTLNEKTIQQLASKSGKSIEEVKQLLELILQLKNKTVHNEQDAIMLTKKITALKK</sequence>
<keyword evidence="1" id="KW-0812">Transmembrane</keyword>
<feature type="transmembrane region" description="Helical" evidence="1">
    <location>
        <begin position="260"/>
        <end position="277"/>
    </location>
</feature>
<evidence type="ECO:0000313" key="3">
    <source>
        <dbReference type="EMBL" id="MFD2588269.1"/>
    </source>
</evidence>